<evidence type="ECO:0000313" key="9">
    <source>
        <dbReference type="EMBL" id="MCA9397344.1"/>
    </source>
</evidence>
<organism evidence="9 10">
    <name type="scientific">candidate division WWE3 bacterium</name>
    <dbReference type="NCBI Taxonomy" id="2053526"/>
    <lineage>
        <taxon>Bacteria</taxon>
        <taxon>Katanobacteria</taxon>
    </lineage>
</organism>
<feature type="binding site" evidence="6">
    <location>
        <position position="75"/>
    </location>
    <ligand>
        <name>substrate</name>
    </ligand>
</feature>
<keyword evidence="3 6" id="KW-0645">Protease</keyword>
<dbReference type="GO" id="GO:0006508">
    <property type="term" value="P:proteolysis"/>
    <property type="evidence" value="ECO:0007669"/>
    <property type="project" value="UniProtKB-KW"/>
</dbReference>
<dbReference type="GO" id="GO:0070006">
    <property type="term" value="F:metalloaminopeptidase activity"/>
    <property type="evidence" value="ECO:0007669"/>
    <property type="project" value="UniProtKB-UniRule"/>
</dbReference>
<comment type="catalytic activity">
    <reaction evidence="6 7">
        <text>Release of N-terminal amino acids, preferentially methionine, from peptides and arylamides.</text>
        <dbReference type="EC" id="3.4.11.18"/>
    </reaction>
</comment>
<feature type="binding site" evidence="6">
    <location>
        <position position="103"/>
    </location>
    <ligand>
        <name>a divalent metal cation</name>
        <dbReference type="ChEBI" id="CHEBI:60240"/>
        <label>1</label>
    </ligand>
</feature>
<dbReference type="InterPro" id="IPR001714">
    <property type="entry name" value="Pept_M24_MAP"/>
</dbReference>
<evidence type="ECO:0000256" key="1">
    <source>
        <dbReference type="ARBA" id="ARBA00002521"/>
    </source>
</evidence>
<dbReference type="InterPro" id="IPR002467">
    <property type="entry name" value="Pept_M24A_MAP1"/>
</dbReference>
<reference evidence="9" key="2">
    <citation type="journal article" date="2021" name="Microbiome">
        <title>Successional dynamics and alternative stable states in a saline activated sludge microbial community over 9 years.</title>
        <authorList>
            <person name="Wang Y."/>
            <person name="Ye J."/>
            <person name="Ju F."/>
            <person name="Liu L."/>
            <person name="Boyd J.A."/>
            <person name="Deng Y."/>
            <person name="Parks D.H."/>
            <person name="Jiang X."/>
            <person name="Yin X."/>
            <person name="Woodcroft B.J."/>
            <person name="Tyson G.W."/>
            <person name="Hugenholtz P."/>
            <person name="Polz M.F."/>
            <person name="Zhang T."/>
        </authorList>
    </citation>
    <scope>NUCLEOTIDE SEQUENCE</scope>
    <source>
        <strain evidence="9">HKST-UBA02</strain>
    </source>
</reference>
<dbReference type="Proteomes" id="UP000699691">
    <property type="component" value="Unassembled WGS sequence"/>
</dbReference>
<dbReference type="GO" id="GO:0005829">
    <property type="term" value="C:cytosol"/>
    <property type="evidence" value="ECO:0007669"/>
    <property type="project" value="TreeGrafter"/>
</dbReference>
<evidence type="ECO:0000256" key="5">
    <source>
        <dbReference type="ARBA" id="ARBA00022801"/>
    </source>
</evidence>
<dbReference type="AlphaFoldDB" id="A0A955RW08"/>
<dbReference type="PANTHER" id="PTHR43330:SF27">
    <property type="entry name" value="METHIONINE AMINOPEPTIDASE"/>
    <property type="match status" value="1"/>
</dbReference>
<dbReference type="InterPro" id="IPR036005">
    <property type="entry name" value="Creatinase/aminopeptidase-like"/>
</dbReference>
<keyword evidence="2 6" id="KW-0031">Aminopeptidase</keyword>
<dbReference type="HAMAP" id="MF_01974">
    <property type="entry name" value="MetAP_1"/>
    <property type="match status" value="1"/>
</dbReference>
<gene>
    <name evidence="6 9" type="primary">map</name>
    <name evidence="9" type="ORF">KC573_00815</name>
</gene>
<dbReference type="InterPro" id="IPR000994">
    <property type="entry name" value="Pept_M24"/>
</dbReference>
<feature type="binding site" evidence="6">
    <location>
        <position position="103"/>
    </location>
    <ligand>
        <name>a divalent metal cation</name>
        <dbReference type="ChEBI" id="CHEBI:60240"/>
        <label>2</label>
        <note>catalytic</note>
    </ligand>
</feature>
<comment type="caution">
    <text evidence="9">The sequence shown here is derived from an EMBL/GenBank/DDBJ whole genome shotgun (WGS) entry which is preliminary data.</text>
</comment>
<feature type="binding site" evidence="6">
    <location>
        <position position="164"/>
    </location>
    <ligand>
        <name>a divalent metal cation</name>
        <dbReference type="ChEBI" id="CHEBI:60240"/>
        <label>2</label>
        <note>catalytic</note>
    </ligand>
</feature>
<dbReference type="Gene3D" id="3.90.230.10">
    <property type="entry name" value="Creatinase/methionine aminopeptidase superfamily"/>
    <property type="match status" value="1"/>
</dbReference>
<comment type="subunit">
    <text evidence="6">Monomer.</text>
</comment>
<proteinExistence type="inferred from homology"/>
<dbReference type="GO" id="GO:0046872">
    <property type="term" value="F:metal ion binding"/>
    <property type="evidence" value="ECO:0007669"/>
    <property type="project" value="UniProtKB-UniRule"/>
</dbReference>
<feature type="binding site" evidence="6">
    <location>
        <position position="228"/>
    </location>
    <ligand>
        <name>a divalent metal cation</name>
        <dbReference type="ChEBI" id="CHEBI:60240"/>
        <label>2</label>
        <note>catalytic</note>
    </ligand>
</feature>
<dbReference type="PANTHER" id="PTHR43330">
    <property type="entry name" value="METHIONINE AMINOPEPTIDASE"/>
    <property type="match status" value="1"/>
</dbReference>
<keyword evidence="5 6" id="KW-0378">Hydrolase</keyword>
<accession>A0A955RW08</accession>
<name>A0A955RW08_UNCKA</name>
<comment type="function">
    <text evidence="1 6">Removes the N-terminal methionine from nascent proteins. The N-terminal methionine is often cleaved when the second residue in the primary sequence is small and uncharged (Met-Ala-, Cys, Gly, Pro, Ser, Thr, or Val). Requires deformylation of the N(alpha)-formylated initiator methionine before it can be hydrolyzed.</text>
</comment>
<dbReference type="NCBIfam" id="TIGR00500">
    <property type="entry name" value="met_pdase_I"/>
    <property type="match status" value="1"/>
</dbReference>
<evidence type="ECO:0000313" key="10">
    <source>
        <dbReference type="Proteomes" id="UP000699691"/>
    </source>
</evidence>
<comment type="cofactor">
    <cofactor evidence="6">
        <name>Co(2+)</name>
        <dbReference type="ChEBI" id="CHEBI:48828"/>
    </cofactor>
    <cofactor evidence="6">
        <name>Zn(2+)</name>
        <dbReference type="ChEBI" id="CHEBI:29105"/>
    </cofactor>
    <cofactor evidence="6">
        <name>Mn(2+)</name>
        <dbReference type="ChEBI" id="CHEBI:29035"/>
    </cofactor>
    <cofactor evidence="6">
        <name>Fe(2+)</name>
        <dbReference type="ChEBI" id="CHEBI:29033"/>
    </cofactor>
    <text evidence="6">Binds 2 divalent metal cations per subunit. Has a high-affinity and a low affinity metal-binding site. The true nature of the physiological cofactor is under debate. The enzyme is active with cobalt, zinc, manganese or divalent iron ions. Most likely, methionine aminopeptidases function as mononuclear Fe(2+)-metalloproteases under physiological conditions, and the catalytically relevant metal-binding site has been assigned to the histidine-containing high-affinity site.</text>
</comment>
<dbReference type="GO" id="GO:0004239">
    <property type="term" value="F:initiator methionyl aminopeptidase activity"/>
    <property type="evidence" value="ECO:0007669"/>
    <property type="project" value="UniProtKB-UniRule"/>
</dbReference>
<feature type="binding site" evidence="6">
    <location>
        <position position="92"/>
    </location>
    <ligand>
        <name>a divalent metal cation</name>
        <dbReference type="ChEBI" id="CHEBI:60240"/>
        <label>1</label>
    </ligand>
</feature>
<dbReference type="CDD" id="cd01086">
    <property type="entry name" value="MetAP1"/>
    <property type="match status" value="1"/>
</dbReference>
<feature type="domain" description="Peptidase M24" evidence="8">
    <location>
        <begin position="10"/>
        <end position="235"/>
    </location>
</feature>
<evidence type="ECO:0000256" key="7">
    <source>
        <dbReference type="RuleBase" id="RU003653"/>
    </source>
</evidence>
<protein>
    <recommendedName>
        <fullName evidence="6 7">Methionine aminopeptidase</fullName>
        <shortName evidence="6">MAP</shortName>
        <shortName evidence="6">MetAP</shortName>
        <ecNumber evidence="6 7">3.4.11.18</ecNumber>
    </recommendedName>
    <alternativeName>
        <fullName evidence="6">Peptidase M</fullName>
    </alternativeName>
</protein>
<feature type="binding site" evidence="6">
    <location>
        <position position="228"/>
    </location>
    <ligand>
        <name>a divalent metal cation</name>
        <dbReference type="ChEBI" id="CHEBI:60240"/>
        <label>1</label>
    </ligand>
</feature>
<feature type="binding site" evidence="6">
    <location>
        <position position="197"/>
    </location>
    <ligand>
        <name>a divalent metal cation</name>
        <dbReference type="ChEBI" id="CHEBI:60240"/>
        <label>2</label>
        <note>catalytic</note>
    </ligand>
</feature>
<evidence type="ECO:0000256" key="6">
    <source>
        <dbReference type="HAMAP-Rule" id="MF_01974"/>
    </source>
</evidence>
<feature type="binding site" evidence="6">
    <location>
        <position position="171"/>
    </location>
    <ligand>
        <name>substrate</name>
    </ligand>
</feature>
<sequence length="243" mass="26826">MTQFPEKITAMKEGGALAAQLREQLLESIYPGMKTIELEEQAANFYDSHNVVPSFLGYQDYPHRLVICINDEVVHGMPSERELQPGDLVTVDLGVLHKGFHTDTAKTIEVETDTYRKFLNIGKEALNQAIQKAKVGNRIGDISFAIQSVIEDSGYNVIRAFVGHQIGRNLHEELQVPCFGEKGTGPLLEEGMTLAIEVMYVEGSYKLAILEDGWTAVTRDGKQSAMFEHTVAITASGALILTD</sequence>
<dbReference type="EMBL" id="JAGQKY010000020">
    <property type="protein sequence ID" value="MCA9397344.1"/>
    <property type="molecule type" value="Genomic_DNA"/>
</dbReference>
<evidence type="ECO:0000256" key="3">
    <source>
        <dbReference type="ARBA" id="ARBA00022670"/>
    </source>
</evidence>
<evidence type="ECO:0000256" key="4">
    <source>
        <dbReference type="ARBA" id="ARBA00022723"/>
    </source>
</evidence>
<dbReference type="SUPFAM" id="SSF55920">
    <property type="entry name" value="Creatinase/aminopeptidase"/>
    <property type="match status" value="1"/>
</dbReference>
<dbReference type="PRINTS" id="PR00599">
    <property type="entry name" value="MAPEPTIDASE"/>
</dbReference>
<evidence type="ECO:0000259" key="8">
    <source>
        <dbReference type="Pfam" id="PF00557"/>
    </source>
</evidence>
<comment type="similarity">
    <text evidence="6">Belongs to the peptidase M24A family. Methionine aminopeptidase type 1 subfamily.</text>
</comment>
<reference evidence="9" key="1">
    <citation type="submission" date="2020-04" db="EMBL/GenBank/DDBJ databases">
        <authorList>
            <person name="Zhang T."/>
        </authorList>
    </citation>
    <scope>NUCLEOTIDE SEQUENCE</scope>
    <source>
        <strain evidence="9">HKST-UBA02</strain>
    </source>
</reference>
<evidence type="ECO:0000256" key="2">
    <source>
        <dbReference type="ARBA" id="ARBA00022438"/>
    </source>
</evidence>
<dbReference type="EC" id="3.4.11.18" evidence="6 7"/>
<keyword evidence="4 6" id="KW-0479">Metal-binding</keyword>
<dbReference type="Pfam" id="PF00557">
    <property type="entry name" value="Peptidase_M24"/>
    <property type="match status" value="1"/>
</dbReference>